<evidence type="ECO:0000313" key="2">
    <source>
        <dbReference type="EMBL" id="KAE9396032.1"/>
    </source>
</evidence>
<reference evidence="2" key="1">
    <citation type="journal article" date="2019" name="Environ. Microbiol.">
        <title>Fungal ecological strategies reflected in gene transcription - a case study of two litter decomposers.</title>
        <authorList>
            <person name="Barbi F."/>
            <person name="Kohler A."/>
            <person name="Barry K."/>
            <person name="Baskaran P."/>
            <person name="Daum C."/>
            <person name="Fauchery L."/>
            <person name="Ihrmark K."/>
            <person name="Kuo A."/>
            <person name="LaButti K."/>
            <person name="Lipzen A."/>
            <person name="Morin E."/>
            <person name="Grigoriev I.V."/>
            <person name="Henrissat B."/>
            <person name="Lindahl B."/>
            <person name="Martin F."/>
        </authorList>
    </citation>
    <scope>NUCLEOTIDE SEQUENCE</scope>
    <source>
        <strain evidence="2">JB14</strain>
    </source>
</reference>
<feature type="transmembrane region" description="Helical" evidence="1">
    <location>
        <begin position="59"/>
        <end position="81"/>
    </location>
</feature>
<keyword evidence="1" id="KW-0812">Transmembrane</keyword>
<dbReference type="Proteomes" id="UP000799118">
    <property type="component" value="Unassembled WGS sequence"/>
</dbReference>
<keyword evidence="1" id="KW-1133">Transmembrane helix</keyword>
<feature type="transmembrane region" description="Helical" evidence="1">
    <location>
        <begin position="20"/>
        <end position="39"/>
    </location>
</feature>
<proteinExistence type="predicted"/>
<evidence type="ECO:0000256" key="1">
    <source>
        <dbReference type="SAM" id="Phobius"/>
    </source>
</evidence>
<dbReference type="AlphaFoldDB" id="A0A6A4HCJ9"/>
<gene>
    <name evidence="2" type="ORF">BT96DRAFT_122535</name>
</gene>
<keyword evidence="3" id="KW-1185">Reference proteome</keyword>
<name>A0A6A4HCJ9_9AGAR</name>
<evidence type="ECO:0000313" key="3">
    <source>
        <dbReference type="Proteomes" id="UP000799118"/>
    </source>
</evidence>
<organism evidence="2 3">
    <name type="scientific">Gymnopus androsaceus JB14</name>
    <dbReference type="NCBI Taxonomy" id="1447944"/>
    <lineage>
        <taxon>Eukaryota</taxon>
        <taxon>Fungi</taxon>
        <taxon>Dikarya</taxon>
        <taxon>Basidiomycota</taxon>
        <taxon>Agaricomycotina</taxon>
        <taxon>Agaricomycetes</taxon>
        <taxon>Agaricomycetidae</taxon>
        <taxon>Agaricales</taxon>
        <taxon>Marasmiineae</taxon>
        <taxon>Omphalotaceae</taxon>
        <taxon>Gymnopus</taxon>
    </lineage>
</organism>
<keyword evidence="1" id="KW-0472">Membrane</keyword>
<protein>
    <submittedName>
        <fullName evidence="2">Uncharacterized protein</fullName>
    </submittedName>
</protein>
<sequence>MPSTDDFCSAMSYSFVMDSLLCSLCSIGAFVHYQALILWKISESFVDDIYVRCNCFLPLSLLLFSVSFFLLTSFISSCLIISHLSQRAVERALPLINIKLTYCYSLHKRTIYLVYLCCQCPLYGVHE</sequence>
<accession>A0A6A4HCJ9</accession>
<dbReference type="EMBL" id="ML769520">
    <property type="protein sequence ID" value="KAE9396032.1"/>
    <property type="molecule type" value="Genomic_DNA"/>
</dbReference>